<keyword evidence="2" id="KW-1185">Reference proteome</keyword>
<evidence type="ECO:0000313" key="2">
    <source>
        <dbReference type="Proteomes" id="UP000289738"/>
    </source>
</evidence>
<protein>
    <submittedName>
        <fullName evidence="1">Uncharacterized protein</fullName>
    </submittedName>
</protein>
<gene>
    <name evidence="1" type="ORF">Ahy_B09g098345</name>
</gene>
<reference evidence="1 2" key="1">
    <citation type="submission" date="2019-01" db="EMBL/GenBank/DDBJ databases">
        <title>Sequencing of cultivated peanut Arachis hypogaea provides insights into genome evolution and oil improvement.</title>
        <authorList>
            <person name="Chen X."/>
        </authorList>
    </citation>
    <scope>NUCLEOTIDE SEQUENCE [LARGE SCALE GENOMIC DNA]</scope>
    <source>
        <strain evidence="2">cv. Fuhuasheng</strain>
        <tissue evidence="1">Leaves</tissue>
    </source>
</reference>
<dbReference type="Proteomes" id="UP000289738">
    <property type="component" value="Chromosome B09"/>
</dbReference>
<proteinExistence type="predicted"/>
<organism evidence="1 2">
    <name type="scientific">Arachis hypogaea</name>
    <name type="common">Peanut</name>
    <dbReference type="NCBI Taxonomy" id="3818"/>
    <lineage>
        <taxon>Eukaryota</taxon>
        <taxon>Viridiplantae</taxon>
        <taxon>Streptophyta</taxon>
        <taxon>Embryophyta</taxon>
        <taxon>Tracheophyta</taxon>
        <taxon>Spermatophyta</taxon>
        <taxon>Magnoliopsida</taxon>
        <taxon>eudicotyledons</taxon>
        <taxon>Gunneridae</taxon>
        <taxon>Pentapetalae</taxon>
        <taxon>rosids</taxon>
        <taxon>fabids</taxon>
        <taxon>Fabales</taxon>
        <taxon>Fabaceae</taxon>
        <taxon>Papilionoideae</taxon>
        <taxon>50 kb inversion clade</taxon>
        <taxon>dalbergioids sensu lato</taxon>
        <taxon>Dalbergieae</taxon>
        <taxon>Pterocarpus clade</taxon>
        <taxon>Arachis</taxon>
    </lineage>
</organism>
<comment type="caution">
    <text evidence="1">The sequence shown here is derived from an EMBL/GenBank/DDBJ whole genome shotgun (WGS) entry which is preliminary data.</text>
</comment>
<dbReference type="AlphaFoldDB" id="A0A444XR08"/>
<evidence type="ECO:0000313" key="1">
    <source>
        <dbReference type="EMBL" id="RYQ92177.1"/>
    </source>
</evidence>
<sequence length="152" mass="16806">MFHLPISQCTVTLKDIVLILKIQENGLPVIGATASNHRIIQQECLLNFGVAPIASDCRGSFIKQTWLHKIKHGIMLTDHEAIERYTRCHIMSLFGTTLSPDKSGAGCIGNFYLCSVIFPKSGHTIGDGPVFSICICLCVGLHNMIVRIWMSH</sequence>
<accession>A0A444XR08</accession>
<name>A0A444XR08_ARAHY</name>
<dbReference type="EMBL" id="SDMP01000019">
    <property type="protein sequence ID" value="RYQ92177.1"/>
    <property type="molecule type" value="Genomic_DNA"/>
</dbReference>